<proteinExistence type="inferred from homology"/>
<dbReference type="CDD" id="cd07571">
    <property type="entry name" value="ALP_N-acyl_transferase"/>
    <property type="match status" value="1"/>
</dbReference>
<reference evidence="11 12" key="1">
    <citation type="submission" date="2023-11" db="EMBL/GenBank/DDBJ databases">
        <title>Coraliomargarita sp. nov., isolated from marine algae.</title>
        <authorList>
            <person name="Lee J.K."/>
            <person name="Baek J.H."/>
            <person name="Kim J.M."/>
            <person name="Choi D.G."/>
            <person name="Jeon C.O."/>
        </authorList>
    </citation>
    <scope>NUCLEOTIDE SEQUENCE [LARGE SCALE GENOMIC DNA]</scope>
    <source>
        <strain evidence="11 12">J2-16</strain>
    </source>
</reference>
<evidence type="ECO:0000256" key="9">
    <source>
        <dbReference type="HAMAP-Rule" id="MF_01148"/>
    </source>
</evidence>
<evidence type="ECO:0000256" key="3">
    <source>
        <dbReference type="ARBA" id="ARBA00022475"/>
    </source>
</evidence>
<feature type="transmembrane region" description="Helical" evidence="9">
    <location>
        <begin position="264"/>
        <end position="282"/>
    </location>
</feature>
<comment type="function">
    <text evidence="9">Catalyzes the phospholipid dependent N-acylation of the N-terminal cysteine of apolipoprotein, the last step in lipoprotein maturation.</text>
</comment>
<dbReference type="InterPro" id="IPR004563">
    <property type="entry name" value="Apolipo_AcylTrfase"/>
</dbReference>
<dbReference type="PANTHER" id="PTHR38686:SF1">
    <property type="entry name" value="APOLIPOPROTEIN N-ACYLTRANSFERASE"/>
    <property type="match status" value="1"/>
</dbReference>
<comment type="similarity">
    <text evidence="2 9">Belongs to the CN hydrolase family. Apolipoprotein N-acyltransferase subfamily.</text>
</comment>
<comment type="pathway">
    <text evidence="9">Protein modification; lipoprotein biosynthesis (N-acyl transfer).</text>
</comment>
<dbReference type="PROSITE" id="PS50263">
    <property type="entry name" value="CN_HYDROLASE"/>
    <property type="match status" value="1"/>
</dbReference>
<gene>
    <name evidence="9 11" type="primary">lnt</name>
    <name evidence="11" type="ORF">SH580_14445</name>
</gene>
<dbReference type="EMBL" id="CP138858">
    <property type="protein sequence ID" value="WPJ94632.1"/>
    <property type="molecule type" value="Genomic_DNA"/>
</dbReference>
<feature type="transmembrane region" description="Helical" evidence="9">
    <location>
        <begin position="141"/>
        <end position="162"/>
    </location>
</feature>
<keyword evidence="3 9" id="KW-1003">Cell membrane</keyword>
<dbReference type="EC" id="2.3.1.269" evidence="9"/>
<feature type="transmembrane region" description="Helical" evidence="9">
    <location>
        <begin position="563"/>
        <end position="581"/>
    </location>
</feature>
<evidence type="ECO:0000256" key="2">
    <source>
        <dbReference type="ARBA" id="ARBA00010065"/>
    </source>
</evidence>
<accession>A0ABZ0RGE7</accession>
<comment type="catalytic activity">
    <reaction evidence="9">
        <text>N-terminal S-1,2-diacyl-sn-glyceryl-L-cysteinyl-[lipoprotein] + a glycerophospholipid = N-acyl-S-1,2-diacyl-sn-glyceryl-L-cysteinyl-[lipoprotein] + a 2-acyl-sn-glycero-3-phospholipid + H(+)</text>
        <dbReference type="Rhea" id="RHEA:48228"/>
        <dbReference type="Rhea" id="RHEA-COMP:14681"/>
        <dbReference type="Rhea" id="RHEA-COMP:14684"/>
        <dbReference type="ChEBI" id="CHEBI:15378"/>
        <dbReference type="ChEBI" id="CHEBI:136912"/>
        <dbReference type="ChEBI" id="CHEBI:140656"/>
        <dbReference type="ChEBI" id="CHEBI:140657"/>
        <dbReference type="ChEBI" id="CHEBI:140660"/>
        <dbReference type="EC" id="2.3.1.269"/>
    </reaction>
</comment>
<dbReference type="InterPro" id="IPR036526">
    <property type="entry name" value="C-N_Hydrolase_sf"/>
</dbReference>
<organism evidence="11 12">
    <name type="scientific">Coraliomargarita algicola</name>
    <dbReference type="NCBI Taxonomy" id="3092156"/>
    <lineage>
        <taxon>Bacteria</taxon>
        <taxon>Pseudomonadati</taxon>
        <taxon>Verrucomicrobiota</taxon>
        <taxon>Opitutia</taxon>
        <taxon>Puniceicoccales</taxon>
        <taxon>Coraliomargaritaceae</taxon>
        <taxon>Coraliomargarita</taxon>
    </lineage>
</organism>
<feature type="transmembrane region" description="Helical" evidence="9">
    <location>
        <begin position="93"/>
        <end position="109"/>
    </location>
</feature>
<feature type="domain" description="CN hydrolase" evidence="10">
    <location>
        <begin position="297"/>
        <end position="547"/>
    </location>
</feature>
<feature type="transmembrane region" description="Helical" evidence="9">
    <location>
        <begin position="116"/>
        <end position="135"/>
    </location>
</feature>
<keyword evidence="12" id="KW-1185">Reference proteome</keyword>
<evidence type="ECO:0000313" key="11">
    <source>
        <dbReference type="EMBL" id="WPJ94632.1"/>
    </source>
</evidence>
<dbReference type="NCBIfam" id="TIGR00546">
    <property type="entry name" value="lnt"/>
    <property type="match status" value="1"/>
</dbReference>
<dbReference type="InterPro" id="IPR045378">
    <property type="entry name" value="LNT_N"/>
</dbReference>
<dbReference type="Pfam" id="PF20154">
    <property type="entry name" value="LNT_N"/>
    <property type="match status" value="1"/>
</dbReference>
<keyword evidence="5 9" id="KW-0812">Transmembrane</keyword>
<dbReference type="PANTHER" id="PTHR38686">
    <property type="entry name" value="APOLIPOPROTEIN N-ACYLTRANSFERASE"/>
    <property type="match status" value="1"/>
</dbReference>
<keyword evidence="7 9" id="KW-0472">Membrane</keyword>
<sequence>MDTSFLSIWGKALNVQATNREWISYLRQHLRNVNTFSKQTSISEELGSRAHGSVGTESAFIEAEASPYSLHWGLLAAVLSSLLWVISIPPFEFAEAAYIAFVPLLLWLYTQPSRRLFYTVALGTGWVSWFAILIWLRHVTWFGTIALSGVLAVIFVLWLSAVRRLLPRLVGANVVMRILGFAGLAGAWVVLEWARTWLLWGFPWAPLSLSQWERPVVLQIAAWSGAYGVSFLLVFFNLCVTQTLRHRLVRRERKMWTGWFSPDLYVGMSGLGFCIFVFFTVLPRPDSAQPMFTAAVVQPYILPELKWDTDRELENLEILERQTRFVASLESDVVLWPEAATPWPVMGHPDMQVRVERLVNEMEKPILMGNLAEDRVAEEWRNGAFLVEPKTGLSAQFYTKRELVPFGEYVPKPFGFIEKVVPIGGSFVAGDSVGLIDLTVGENTYEVGSLVCYEDAFPGLARASARAGADLFFVATNNAWYGEEGGAVQHAAHSVLRAVENRRPVMRAGNGGWSGWIDSYGTVREVLVDEAGSIFFRGGGSYSVFQFEEWTRQQSYYTRHGDWFVGVAAGLAAMALLRSFFLRSKSQT</sequence>
<keyword evidence="4 9" id="KW-0808">Transferase</keyword>
<feature type="transmembrane region" description="Helical" evidence="9">
    <location>
        <begin position="174"/>
        <end position="200"/>
    </location>
</feature>
<dbReference type="Pfam" id="PF00795">
    <property type="entry name" value="CN_hydrolase"/>
    <property type="match status" value="1"/>
</dbReference>
<evidence type="ECO:0000256" key="1">
    <source>
        <dbReference type="ARBA" id="ARBA00004651"/>
    </source>
</evidence>
<dbReference type="HAMAP" id="MF_01148">
    <property type="entry name" value="Lnt"/>
    <property type="match status" value="1"/>
</dbReference>
<comment type="subcellular location">
    <subcellularLocation>
        <location evidence="1 9">Cell membrane</location>
        <topology evidence="1 9">Multi-pass membrane protein</topology>
    </subcellularLocation>
</comment>
<dbReference type="InterPro" id="IPR003010">
    <property type="entry name" value="C-N_Hydrolase"/>
</dbReference>
<feature type="transmembrane region" description="Helical" evidence="9">
    <location>
        <begin position="220"/>
        <end position="244"/>
    </location>
</feature>
<evidence type="ECO:0000256" key="5">
    <source>
        <dbReference type="ARBA" id="ARBA00022692"/>
    </source>
</evidence>
<protein>
    <recommendedName>
        <fullName evidence="9">Apolipoprotein N-acyltransferase</fullName>
        <shortName evidence="9">ALP N-acyltransferase</shortName>
        <ecNumber evidence="9">2.3.1.269</ecNumber>
    </recommendedName>
</protein>
<evidence type="ECO:0000256" key="8">
    <source>
        <dbReference type="ARBA" id="ARBA00023315"/>
    </source>
</evidence>
<feature type="transmembrane region" description="Helical" evidence="9">
    <location>
        <begin position="68"/>
        <end position="87"/>
    </location>
</feature>
<dbReference type="RefSeq" id="WP_319831548.1">
    <property type="nucleotide sequence ID" value="NZ_CP138858.1"/>
</dbReference>
<dbReference type="SUPFAM" id="SSF56317">
    <property type="entry name" value="Carbon-nitrogen hydrolase"/>
    <property type="match status" value="1"/>
</dbReference>
<evidence type="ECO:0000259" key="10">
    <source>
        <dbReference type="PROSITE" id="PS50263"/>
    </source>
</evidence>
<keyword evidence="8 9" id="KW-0012">Acyltransferase</keyword>
<evidence type="ECO:0000313" key="12">
    <source>
        <dbReference type="Proteomes" id="UP001324993"/>
    </source>
</evidence>
<name>A0ABZ0RGE7_9BACT</name>
<keyword evidence="6 9" id="KW-1133">Transmembrane helix</keyword>
<evidence type="ECO:0000256" key="4">
    <source>
        <dbReference type="ARBA" id="ARBA00022679"/>
    </source>
</evidence>
<dbReference type="Proteomes" id="UP001324993">
    <property type="component" value="Chromosome"/>
</dbReference>
<evidence type="ECO:0000256" key="7">
    <source>
        <dbReference type="ARBA" id="ARBA00023136"/>
    </source>
</evidence>
<dbReference type="Gene3D" id="3.60.110.10">
    <property type="entry name" value="Carbon-nitrogen hydrolase"/>
    <property type="match status" value="1"/>
</dbReference>
<evidence type="ECO:0000256" key="6">
    <source>
        <dbReference type="ARBA" id="ARBA00022989"/>
    </source>
</evidence>